<dbReference type="InterPro" id="IPR005321">
    <property type="entry name" value="Peptidase_S58_DmpA"/>
</dbReference>
<dbReference type="Pfam" id="PF03576">
    <property type="entry name" value="Peptidase_S58"/>
    <property type="match status" value="1"/>
</dbReference>
<keyword evidence="3" id="KW-1185">Reference proteome</keyword>
<dbReference type="CDD" id="cd02252">
    <property type="entry name" value="nylC_like"/>
    <property type="match status" value="1"/>
</dbReference>
<comment type="similarity">
    <text evidence="1">Belongs to the peptidase S58 family.</text>
</comment>
<proteinExistence type="inferred from homology"/>
<evidence type="ECO:0000256" key="1">
    <source>
        <dbReference type="ARBA" id="ARBA00007068"/>
    </source>
</evidence>
<reference evidence="2" key="1">
    <citation type="journal article" date="2020" name="Appl. Environ. Microbiol.">
        <title>Medium-Chain Fatty Acid Synthesis by 'Candidatus Weimeria bifida' gen. nov., sp. nov., and 'Candidatus Pseudoramibacter fermentans' sp. nov.</title>
        <authorList>
            <person name="Scarborough M.J."/>
            <person name="Myers K.S."/>
            <person name="Donohue T.J."/>
            <person name="Noguera D.R."/>
        </authorList>
    </citation>
    <scope>NUCLEOTIDE SEQUENCE</scope>
    <source>
        <strain evidence="2">EUB1.1</strain>
    </source>
</reference>
<organism evidence="2 3">
    <name type="scientific">Candidatus Pseudoramibacter fermentans</name>
    <dbReference type="NCBI Taxonomy" id="2594427"/>
    <lineage>
        <taxon>Bacteria</taxon>
        <taxon>Bacillati</taxon>
        <taxon>Bacillota</taxon>
        <taxon>Clostridia</taxon>
        <taxon>Eubacteriales</taxon>
        <taxon>Eubacteriaceae</taxon>
        <taxon>Pseudoramibacter</taxon>
    </lineage>
</organism>
<dbReference type="PANTHER" id="PTHR36512:SF3">
    <property type="entry name" value="BLR5678 PROTEIN"/>
    <property type="match status" value="1"/>
</dbReference>
<accession>A0A6L5GRZ3</accession>
<evidence type="ECO:0000313" key="2">
    <source>
        <dbReference type="EMBL" id="MQM72610.1"/>
    </source>
</evidence>
<evidence type="ECO:0000313" key="3">
    <source>
        <dbReference type="Proteomes" id="UP000473648"/>
    </source>
</evidence>
<name>A0A6L5GRZ3_9FIRM</name>
<gene>
    <name evidence="2" type="ORF">FRC53_04145</name>
</gene>
<comment type="caution">
    <text evidence="2">The sequence shown here is derived from an EMBL/GenBank/DDBJ whole genome shotgun (WGS) entry which is preliminary data.</text>
</comment>
<dbReference type="GO" id="GO:0004177">
    <property type="term" value="F:aminopeptidase activity"/>
    <property type="evidence" value="ECO:0007669"/>
    <property type="project" value="TreeGrafter"/>
</dbReference>
<dbReference type="EMBL" id="VOGB01000004">
    <property type="protein sequence ID" value="MQM72610.1"/>
    <property type="molecule type" value="Genomic_DNA"/>
</dbReference>
<sequence length="315" mass="32227">MMPIDGFLIGTAENQKAGTGVTAIICPDGATAGVDVRGGGPATRETDLLRPENMVQTIHSVTLSGGSAFGLTAASGVMAVLEEKHIGFETGYGKVPIVCGASLFDLPVGDGKIRPDIAMGRAAAENAFKNQKLLSGNVGAGTGATVGKYRGPARMMKSGQGVSTAAFGDLQIGAVVAVNALGDVFDGESKIAGLLDESGAHFGKTTYEEMLEDVKRDHPIFPGNTTIACVMTNAKLTKAQCLKIASIAHDGYARAISPVHTSGDGDTIFVMASGKTEGDFDAIAAVAAEQIRLAILDGVRSATPLFGLKTAGELN</sequence>
<dbReference type="PANTHER" id="PTHR36512">
    <property type="entry name" value="D-AMINOPEPTIDASE"/>
    <property type="match status" value="1"/>
</dbReference>
<dbReference type="Gene3D" id="3.60.70.12">
    <property type="entry name" value="L-amino peptidase D-ALA esterase/amidase"/>
    <property type="match status" value="1"/>
</dbReference>
<protein>
    <submittedName>
        <fullName evidence="2">P1 family peptidase</fullName>
    </submittedName>
</protein>
<dbReference type="AlphaFoldDB" id="A0A6L5GRZ3"/>
<dbReference type="Proteomes" id="UP000473648">
    <property type="component" value="Unassembled WGS sequence"/>
</dbReference>
<dbReference type="InterPro" id="IPR016117">
    <property type="entry name" value="ArgJ-like_dom_sf"/>
</dbReference>
<dbReference type="SUPFAM" id="SSF56266">
    <property type="entry name" value="DmpA/ArgJ-like"/>
    <property type="match status" value="1"/>
</dbReference>